<dbReference type="PROSITE" id="PS50805">
    <property type="entry name" value="KRAB"/>
    <property type="match status" value="1"/>
</dbReference>
<dbReference type="InterPro" id="IPR036051">
    <property type="entry name" value="KRAB_dom_sf"/>
</dbReference>
<feature type="compositionally biased region" description="Basic and acidic residues" evidence="1">
    <location>
        <begin position="52"/>
        <end position="62"/>
    </location>
</feature>
<dbReference type="InterPro" id="IPR001909">
    <property type="entry name" value="KRAB"/>
</dbReference>
<dbReference type="SUPFAM" id="SSF109640">
    <property type="entry name" value="KRAB domain (Kruppel-associated box)"/>
    <property type="match status" value="1"/>
</dbReference>
<accession>A0AA40LT38</accession>
<dbReference type="Gene3D" id="6.10.140.140">
    <property type="match status" value="1"/>
</dbReference>
<evidence type="ECO:0000313" key="4">
    <source>
        <dbReference type="Proteomes" id="UP001177744"/>
    </source>
</evidence>
<dbReference type="EMBL" id="JAULJE010000005">
    <property type="protein sequence ID" value="KAK1342704.1"/>
    <property type="molecule type" value="Genomic_DNA"/>
</dbReference>
<reference evidence="3" key="1">
    <citation type="submission" date="2023-06" db="EMBL/GenBank/DDBJ databases">
        <title>Reference genome for the Northern bat (Eptesicus nilssonii), a most northern bat species.</title>
        <authorList>
            <person name="Laine V.N."/>
            <person name="Pulliainen A.T."/>
            <person name="Lilley T.M."/>
        </authorList>
    </citation>
    <scope>NUCLEOTIDE SEQUENCE</scope>
    <source>
        <strain evidence="3">BLF_Eptnil</strain>
        <tissue evidence="3">Kidney</tissue>
    </source>
</reference>
<protein>
    <recommendedName>
        <fullName evidence="2">KRAB domain-containing protein</fullName>
    </recommendedName>
</protein>
<evidence type="ECO:0000259" key="2">
    <source>
        <dbReference type="PROSITE" id="PS50805"/>
    </source>
</evidence>
<feature type="domain" description="KRAB" evidence="2">
    <location>
        <begin position="1"/>
        <end position="69"/>
    </location>
</feature>
<evidence type="ECO:0000256" key="1">
    <source>
        <dbReference type="SAM" id="MobiDB-lite"/>
    </source>
</evidence>
<proteinExistence type="predicted"/>
<keyword evidence="4" id="KW-1185">Reference proteome</keyword>
<dbReference type="Pfam" id="PF01352">
    <property type="entry name" value="KRAB"/>
    <property type="match status" value="1"/>
</dbReference>
<dbReference type="Proteomes" id="UP001177744">
    <property type="component" value="Unassembled WGS sequence"/>
</dbReference>
<organism evidence="3 4">
    <name type="scientific">Cnephaeus nilssonii</name>
    <name type="common">Northern bat</name>
    <name type="synonym">Eptesicus nilssonii</name>
    <dbReference type="NCBI Taxonomy" id="3371016"/>
    <lineage>
        <taxon>Eukaryota</taxon>
        <taxon>Metazoa</taxon>
        <taxon>Chordata</taxon>
        <taxon>Craniata</taxon>
        <taxon>Vertebrata</taxon>
        <taxon>Euteleostomi</taxon>
        <taxon>Mammalia</taxon>
        <taxon>Eutheria</taxon>
        <taxon>Laurasiatheria</taxon>
        <taxon>Chiroptera</taxon>
        <taxon>Yangochiroptera</taxon>
        <taxon>Vespertilionidae</taxon>
        <taxon>Cnephaeus</taxon>
    </lineage>
</organism>
<feature type="region of interest" description="Disordered" evidence="1">
    <location>
        <begin position="37"/>
        <end position="69"/>
    </location>
</feature>
<name>A0AA40LT38_CNENI</name>
<dbReference type="GO" id="GO:0006355">
    <property type="term" value="P:regulation of DNA-templated transcription"/>
    <property type="evidence" value="ECO:0007669"/>
    <property type="project" value="InterPro"/>
</dbReference>
<sequence length="69" mass="8266">MEEWALLDSLQKKLYKDVMRETFRNLASIGEKWEDHETGDQYKNRGSKHRSQMVERRCKRMEGSQCGET</sequence>
<dbReference type="AlphaFoldDB" id="A0AA40LT38"/>
<evidence type="ECO:0000313" key="3">
    <source>
        <dbReference type="EMBL" id="KAK1342704.1"/>
    </source>
</evidence>
<gene>
    <name evidence="3" type="ORF">QTO34_015470</name>
</gene>
<comment type="caution">
    <text evidence="3">The sequence shown here is derived from an EMBL/GenBank/DDBJ whole genome shotgun (WGS) entry which is preliminary data.</text>
</comment>
<dbReference type="CDD" id="cd07765">
    <property type="entry name" value="KRAB_A-box"/>
    <property type="match status" value="1"/>
</dbReference>